<dbReference type="SUPFAM" id="SSF54928">
    <property type="entry name" value="RNA-binding domain, RBD"/>
    <property type="match status" value="1"/>
</dbReference>
<evidence type="ECO:0000313" key="7">
    <source>
        <dbReference type="EMBL" id="MPC18072.1"/>
    </source>
</evidence>
<keyword evidence="3 6" id="KW-0949">S-adenosyl-L-methionine</keyword>
<dbReference type="GO" id="GO:0003723">
    <property type="term" value="F:RNA binding"/>
    <property type="evidence" value="ECO:0007669"/>
    <property type="project" value="TreeGrafter"/>
</dbReference>
<dbReference type="EMBL" id="VSRR010000645">
    <property type="protein sequence ID" value="MPC18072.1"/>
    <property type="molecule type" value="Genomic_DNA"/>
</dbReference>
<comment type="caution">
    <text evidence="7">The sequence shown here is derived from an EMBL/GenBank/DDBJ whole genome shotgun (WGS) entry which is preliminary data.</text>
</comment>
<evidence type="ECO:0000256" key="6">
    <source>
        <dbReference type="PROSITE-ProRule" id="PRU01024"/>
    </source>
</evidence>
<dbReference type="InterPro" id="IPR030391">
    <property type="entry name" value="MeTrfase_TrmA_CS"/>
</dbReference>
<organism evidence="7 8">
    <name type="scientific">Portunus trituberculatus</name>
    <name type="common">Swimming crab</name>
    <name type="synonym">Neptunus trituberculatus</name>
    <dbReference type="NCBI Taxonomy" id="210409"/>
    <lineage>
        <taxon>Eukaryota</taxon>
        <taxon>Metazoa</taxon>
        <taxon>Ecdysozoa</taxon>
        <taxon>Arthropoda</taxon>
        <taxon>Crustacea</taxon>
        <taxon>Multicrustacea</taxon>
        <taxon>Malacostraca</taxon>
        <taxon>Eumalacostraca</taxon>
        <taxon>Eucarida</taxon>
        <taxon>Decapoda</taxon>
        <taxon>Pleocyemata</taxon>
        <taxon>Brachyura</taxon>
        <taxon>Eubrachyura</taxon>
        <taxon>Portunoidea</taxon>
        <taxon>Portunidae</taxon>
        <taxon>Portuninae</taxon>
        <taxon>Portunus</taxon>
    </lineage>
</organism>
<dbReference type="InterPro" id="IPR010280">
    <property type="entry name" value="U5_MeTrfase_fam"/>
</dbReference>
<protein>
    <recommendedName>
        <fullName evidence="4">tRNA (uracil(54)-C(5))-methyltransferase</fullName>
        <ecNumber evidence="4">2.1.1.35</ecNumber>
    </recommendedName>
</protein>
<dbReference type="CDD" id="cd02440">
    <property type="entry name" value="AdoMet_MTases"/>
    <property type="match status" value="1"/>
</dbReference>
<dbReference type="InterPro" id="IPR045850">
    <property type="entry name" value="TRM2_met"/>
</dbReference>
<dbReference type="InterPro" id="IPR035979">
    <property type="entry name" value="RBD_domain_sf"/>
</dbReference>
<feature type="binding site" evidence="6">
    <location>
        <position position="390"/>
    </location>
    <ligand>
        <name>S-adenosyl-L-methionine</name>
        <dbReference type="ChEBI" id="CHEBI:59789"/>
    </ligand>
</feature>
<proteinExistence type="inferred from homology"/>
<evidence type="ECO:0000256" key="5">
    <source>
        <dbReference type="ARBA" id="ARBA00047278"/>
    </source>
</evidence>
<evidence type="ECO:0000256" key="1">
    <source>
        <dbReference type="ARBA" id="ARBA00022603"/>
    </source>
</evidence>
<dbReference type="Proteomes" id="UP000324222">
    <property type="component" value="Unassembled WGS sequence"/>
</dbReference>
<accession>A0A5B7D9Y2</accession>
<keyword evidence="8" id="KW-1185">Reference proteome</keyword>
<evidence type="ECO:0000256" key="4">
    <source>
        <dbReference type="ARBA" id="ARBA00033763"/>
    </source>
</evidence>
<sequence>MGHVRGAWLCCHREERSCVSGINMNGAMEVETEQQNTSNGAQVEKKENCEVNETEDNKINTKVEVPAEGNDVEKSDGTAEEAAVKDGCDVYAYTRREEFTSENFKIELRGLPRFYHVGQLKKLLNETLKLNAHKLKPAGRAKNWAYVNFRDEAARENALAVLEGYKWKKSTFKVSNAKPVEDPLVKIREEREASKKDDDPDSNLSIMERVSKSVIPYAHLSYEEQLEKKQKDAMQVLRKYGSDLAHVNPELAKFISFQKMRRKGQVCEVDDIVPSPVIDNYRNKCEFTIGVNPENGLPTVGFRIASYKEGSMHVAPIGHLRHLPHQMKSVVERCHKVYGVEIVEKAADDAKYNAKENGLENVAVFTGKAEDNMPFLMQHCTKANTVGIVDPPRAGLNNSVVFGLRKCETMKRLVFVSCDPSNAIRNFISLARPQSKQYKGEFFIPVRAIPIDLFPHTPHFELVILFERWDEHRWKCIMEGNPLPQDEEYFKRLPDKPNFSGNDSQKDKHIILYGKDMHYNFSDKVWDLHYAGISNERNTSTILFKRSTFTDWGTSSTSLRVSWNSDSVSEQNPHIKSDDSATFGMRDRICATCKNKYITNVKKNKQIV</sequence>
<dbReference type="PANTHER" id="PTHR45904">
    <property type="entry name" value="TRNA (URACIL-5-)-METHYLTRANSFERASE"/>
    <property type="match status" value="1"/>
</dbReference>
<dbReference type="Gene3D" id="3.30.70.330">
    <property type="match status" value="1"/>
</dbReference>
<dbReference type="EC" id="2.1.1.35" evidence="4"/>
<evidence type="ECO:0000256" key="2">
    <source>
        <dbReference type="ARBA" id="ARBA00022679"/>
    </source>
</evidence>
<feature type="active site" description="Nucleophile" evidence="6">
    <location>
        <position position="418"/>
    </location>
</feature>
<dbReference type="OrthoDB" id="10250660at2759"/>
<dbReference type="AlphaFoldDB" id="A0A5B7D9Y2"/>
<dbReference type="Gene3D" id="3.40.50.150">
    <property type="entry name" value="Vaccinia Virus protein VP39"/>
    <property type="match status" value="2"/>
</dbReference>
<dbReference type="Gene3D" id="2.40.50.1070">
    <property type="match status" value="1"/>
</dbReference>
<reference evidence="7 8" key="1">
    <citation type="submission" date="2019-05" db="EMBL/GenBank/DDBJ databases">
        <title>Another draft genome of Portunus trituberculatus and its Hox gene families provides insights of decapod evolution.</title>
        <authorList>
            <person name="Jeong J.-H."/>
            <person name="Song I."/>
            <person name="Kim S."/>
            <person name="Choi T."/>
            <person name="Kim D."/>
            <person name="Ryu S."/>
            <person name="Kim W."/>
        </authorList>
    </citation>
    <scope>NUCLEOTIDE SEQUENCE [LARGE SCALE GENOMIC DNA]</scope>
    <source>
        <tissue evidence="7">Muscle</tissue>
    </source>
</reference>
<dbReference type="PROSITE" id="PS01231">
    <property type="entry name" value="TRMA_2"/>
    <property type="match status" value="1"/>
</dbReference>
<dbReference type="PROSITE" id="PS51687">
    <property type="entry name" value="SAM_MT_RNA_M5U"/>
    <property type="match status" value="1"/>
</dbReference>
<evidence type="ECO:0000313" key="8">
    <source>
        <dbReference type="Proteomes" id="UP000324222"/>
    </source>
</evidence>
<feature type="binding site" evidence="6">
    <location>
        <position position="341"/>
    </location>
    <ligand>
        <name>S-adenosyl-L-methionine</name>
        <dbReference type="ChEBI" id="CHEBI:59789"/>
    </ligand>
</feature>
<dbReference type="SUPFAM" id="SSF53335">
    <property type="entry name" value="S-adenosyl-L-methionine-dependent methyltransferases"/>
    <property type="match status" value="1"/>
</dbReference>
<dbReference type="PANTHER" id="PTHR45904:SF2">
    <property type="entry name" value="TRNA (URACIL-5-)-METHYLTRANSFERASE HOMOLOG A"/>
    <property type="match status" value="1"/>
</dbReference>
<comment type="catalytic activity">
    <reaction evidence="5">
        <text>uridine(54) in tRNA + S-adenosyl-L-methionine = 5-methyluridine(54) in tRNA + S-adenosyl-L-homocysteine + H(+)</text>
        <dbReference type="Rhea" id="RHEA:42712"/>
        <dbReference type="Rhea" id="RHEA-COMP:10167"/>
        <dbReference type="Rhea" id="RHEA-COMP:10193"/>
        <dbReference type="ChEBI" id="CHEBI:15378"/>
        <dbReference type="ChEBI" id="CHEBI:57856"/>
        <dbReference type="ChEBI" id="CHEBI:59789"/>
        <dbReference type="ChEBI" id="CHEBI:65315"/>
        <dbReference type="ChEBI" id="CHEBI:74447"/>
        <dbReference type="EC" id="2.1.1.35"/>
    </reaction>
    <physiologicalReaction direction="left-to-right" evidence="5">
        <dbReference type="Rhea" id="RHEA:42713"/>
    </physiologicalReaction>
</comment>
<dbReference type="GO" id="GO:0006396">
    <property type="term" value="P:RNA processing"/>
    <property type="evidence" value="ECO:0007669"/>
    <property type="project" value="InterPro"/>
</dbReference>
<dbReference type="InterPro" id="IPR029063">
    <property type="entry name" value="SAM-dependent_MTases_sf"/>
</dbReference>
<dbReference type="InterPro" id="IPR012677">
    <property type="entry name" value="Nucleotide-bd_a/b_plait_sf"/>
</dbReference>
<dbReference type="GO" id="GO:0030697">
    <property type="term" value="F:tRNA (uracil(54)-C5)-methyltransferase activity, S-adenosyl methionine-dependent"/>
    <property type="evidence" value="ECO:0007669"/>
    <property type="project" value="UniProtKB-EC"/>
</dbReference>
<gene>
    <name evidence="7" type="primary">TRMT2A</name>
    <name evidence="7" type="ORF">E2C01_010945</name>
</gene>
<keyword evidence="2 6" id="KW-0808">Transferase</keyword>
<evidence type="ECO:0000256" key="3">
    <source>
        <dbReference type="ARBA" id="ARBA00022691"/>
    </source>
</evidence>
<keyword evidence="1 6" id="KW-0489">Methyltransferase</keyword>
<dbReference type="GO" id="GO:0032259">
    <property type="term" value="P:methylation"/>
    <property type="evidence" value="ECO:0007669"/>
    <property type="project" value="UniProtKB-KW"/>
</dbReference>
<comment type="caution">
    <text evidence="6">Lacks conserved residue(s) required for the propagation of feature annotation.</text>
</comment>
<name>A0A5B7D9Y2_PORTR</name>
<comment type="similarity">
    <text evidence="6">Belongs to the class I-like SAM-binding methyltransferase superfamily. RNA M5U methyltransferase family.</text>
</comment>